<comment type="caution">
    <text evidence="4">The sequence shown here is derived from an EMBL/GenBank/DDBJ whole genome shotgun (WGS) entry which is preliminary data.</text>
</comment>
<comment type="similarity">
    <text evidence="1">Belongs to the PPR family. P subfamily.</text>
</comment>
<protein>
    <recommendedName>
        <fullName evidence="6">Pentatricopeptide repeat-containing protein</fullName>
    </recommendedName>
</protein>
<gene>
    <name evidence="4" type="ORF">DCAF_LOCUS24688</name>
</gene>
<dbReference type="Gene3D" id="1.25.40.10">
    <property type="entry name" value="Tetratricopeptide repeat domain"/>
    <property type="match status" value="2"/>
</dbReference>
<evidence type="ECO:0000313" key="5">
    <source>
        <dbReference type="Proteomes" id="UP001314170"/>
    </source>
</evidence>
<sequence>MRLVLRRVSSLASFAKRDSKIPQTIQLFLPIPCKSQHSFSTSSSNPLLTTLLQTPTSKLKATLDSDQSFHLKSSQLSWDDLIINLRSFSPEKAHLVLEWRLGRKLNDNEIDHDECSSLISLCGKIQNVPLAMHVFASMEARGINPTTSVFNSLLHACLLSGNVITALSLFEIMENSESYKPNSNTYDNFVAGFSNLRDVNKMQAWFVGKRAAGFSANLHNYECLVSGCVKARYFDTADRLYEEMMSSGIMPSLHIMEWVLEGLCKRGSCDRVKEFLKFLLECEFEINGNMIENVVRLYSELGKVDEMEILLEMLMEFNKGGEALLPLHCGIIRFYAMLDRLDDVEFSVGRMMSQGIVFKSPSDVEKVISSYFRQGAYDRLDLFLEHIKSYHKLTRSNYDLLVAGYRRAGLMEKLDLVMEDMKLAGL</sequence>
<dbReference type="Pfam" id="PF13812">
    <property type="entry name" value="PPR_3"/>
    <property type="match status" value="1"/>
</dbReference>
<dbReference type="Pfam" id="PF01535">
    <property type="entry name" value="PPR"/>
    <property type="match status" value="1"/>
</dbReference>
<dbReference type="InterPro" id="IPR011990">
    <property type="entry name" value="TPR-like_helical_dom_sf"/>
</dbReference>
<evidence type="ECO:0000256" key="2">
    <source>
        <dbReference type="ARBA" id="ARBA00022737"/>
    </source>
</evidence>
<name>A0AAV1SNW7_9ROSI</name>
<evidence type="ECO:0008006" key="6">
    <source>
        <dbReference type="Google" id="ProtNLM"/>
    </source>
</evidence>
<keyword evidence="2" id="KW-0677">Repeat</keyword>
<dbReference type="EMBL" id="CAWUPB010001194">
    <property type="protein sequence ID" value="CAK7353360.1"/>
    <property type="molecule type" value="Genomic_DNA"/>
</dbReference>
<dbReference type="AlphaFoldDB" id="A0AAV1SNW7"/>
<organism evidence="4 5">
    <name type="scientific">Dovyalis caffra</name>
    <dbReference type="NCBI Taxonomy" id="77055"/>
    <lineage>
        <taxon>Eukaryota</taxon>
        <taxon>Viridiplantae</taxon>
        <taxon>Streptophyta</taxon>
        <taxon>Embryophyta</taxon>
        <taxon>Tracheophyta</taxon>
        <taxon>Spermatophyta</taxon>
        <taxon>Magnoliopsida</taxon>
        <taxon>eudicotyledons</taxon>
        <taxon>Gunneridae</taxon>
        <taxon>Pentapetalae</taxon>
        <taxon>rosids</taxon>
        <taxon>fabids</taxon>
        <taxon>Malpighiales</taxon>
        <taxon>Salicaceae</taxon>
        <taxon>Flacourtieae</taxon>
        <taxon>Dovyalis</taxon>
    </lineage>
</organism>
<dbReference type="PROSITE" id="PS51375">
    <property type="entry name" value="PPR"/>
    <property type="match status" value="2"/>
</dbReference>
<reference evidence="4 5" key="1">
    <citation type="submission" date="2024-01" db="EMBL/GenBank/DDBJ databases">
        <authorList>
            <person name="Waweru B."/>
        </authorList>
    </citation>
    <scope>NUCLEOTIDE SEQUENCE [LARGE SCALE GENOMIC DNA]</scope>
</reference>
<dbReference type="PANTHER" id="PTHR47874">
    <property type="entry name" value="EXPRESSED PROTEIN"/>
    <property type="match status" value="1"/>
</dbReference>
<evidence type="ECO:0000256" key="3">
    <source>
        <dbReference type="PROSITE-ProRule" id="PRU00708"/>
    </source>
</evidence>
<dbReference type="Proteomes" id="UP001314170">
    <property type="component" value="Unassembled WGS sequence"/>
</dbReference>
<evidence type="ECO:0000313" key="4">
    <source>
        <dbReference type="EMBL" id="CAK7353360.1"/>
    </source>
</evidence>
<dbReference type="InterPro" id="IPR044179">
    <property type="entry name" value="PPR5-like"/>
</dbReference>
<dbReference type="NCBIfam" id="TIGR00756">
    <property type="entry name" value="PPR"/>
    <property type="match status" value="2"/>
</dbReference>
<accession>A0AAV1SNW7</accession>
<keyword evidence="5" id="KW-1185">Reference proteome</keyword>
<proteinExistence type="inferred from homology"/>
<dbReference type="PANTHER" id="PTHR47874:SF4">
    <property type="entry name" value="EXPRESSED PROTEIN"/>
    <property type="match status" value="1"/>
</dbReference>
<dbReference type="GO" id="GO:0003729">
    <property type="term" value="F:mRNA binding"/>
    <property type="evidence" value="ECO:0007669"/>
    <property type="project" value="InterPro"/>
</dbReference>
<dbReference type="InterPro" id="IPR002885">
    <property type="entry name" value="PPR_rpt"/>
</dbReference>
<feature type="repeat" description="PPR" evidence="3">
    <location>
        <begin position="217"/>
        <end position="251"/>
    </location>
</feature>
<evidence type="ECO:0000256" key="1">
    <source>
        <dbReference type="ARBA" id="ARBA00007626"/>
    </source>
</evidence>
<feature type="repeat" description="PPR" evidence="3">
    <location>
        <begin position="111"/>
        <end position="145"/>
    </location>
</feature>